<dbReference type="VEuPathDB" id="FungiDB:BLGHR1_11393"/>
<evidence type="ECO:0000313" key="1">
    <source>
        <dbReference type="EMBL" id="SZF00650.1"/>
    </source>
</evidence>
<dbReference type="AlphaFoldDB" id="A0A383UMR7"/>
<protein>
    <submittedName>
        <fullName evidence="1">Uncharacterized protein</fullName>
    </submittedName>
</protein>
<reference evidence="1 2" key="1">
    <citation type="submission" date="2017-11" db="EMBL/GenBank/DDBJ databases">
        <authorList>
            <person name="Kracher B."/>
        </authorList>
    </citation>
    <scope>NUCLEOTIDE SEQUENCE [LARGE SCALE GENOMIC DNA]</scope>
    <source>
        <strain evidence="1 2">RACE1</strain>
    </source>
</reference>
<organism evidence="1 2">
    <name type="scientific">Blumeria hordei</name>
    <name type="common">Barley powdery mildew</name>
    <name type="synonym">Blumeria graminis f. sp. hordei</name>
    <dbReference type="NCBI Taxonomy" id="2867405"/>
    <lineage>
        <taxon>Eukaryota</taxon>
        <taxon>Fungi</taxon>
        <taxon>Dikarya</taxon>
        <taxon>Ascomycota</taxon>
        <taxon>Pezizomycotina</taxon>
        <taxon>Leotiomycetes</taxon>
        <taxon>Erysiphales</taxon>
        <taxon>Erysiphaceae</taxon>
        <taxon>Blumeria</taxon>
    </lineage>
</organism>
<sequence>MGNSLKNLASEYPSCTARTSISVRDMWLSYDKKMIYQQFRLQIAGNQVTTSVKLLME</sequence>
<name>A0A383UMR7_BLUHO</name>
<dbReference type="EMBL" id="UNSH01000021">
    <property type="protein sequence ID" value="SZF00650.1"/>
    <property type="molecule type" value="Genomic_DNA"/>
</dbReference>
<gene>
    <name evidence="1" type="ORF">BLGHR1_11393</name>
</gene>
<evidence type="ECO:0000313" key="2">
    <source>
        <dbReference type="Proteomes" id="UP000275772"/>
    </source>
</evidence>
<accession>A0A383UMR7</accession>
<proteinExistence type="predicted"/>
<dbReference type="Proteomes" id="UP000275772">
    <property type="component" value="Unassembled WGS sequence"/>
</dbReference>